<dbReference type="OrthoDB" id="9801155at2"/>
<evidence type="ECO:0000313" key="2">
    <source>
        <dbReference type="EMBL" id="QDT05027.1"/>
    </source>
</evidence>
<keyword evidence="3" id="KW-1185">Reference proteome</keyword>
<dbReference type="PANTHER" id="PTHR46696:SF6">
    <property type="entry name" value="P450, PUTATIVE (EUROFUNG)-RELATED"/>
    <property type="match status" value="1"/>
</dbReference>
<dbReference type="Proteomes" id="UP000318538">
    <property type="component" value="Chromosome"/>
</dbReference>
<sequence>MNTDESNPMNDWDPDGAQVTSDQVAAYDDMRRRCPIAHSEHRGWSVFRHADVMQVLSDHETFSSKVSRHVSVPNGMDPPDHTKYRRLIQPYFAADRIAAFQPACRSIASQLLRQICSGNAKVEVMGELATPFAARVQCAFLGWPDSLHTDLIRWAADHHDATRRADRESLSRLANQLDGIIDDLIHQRTAAGQDATPDLTFSLINETFDGRKLNNQQIASILRNWTVGEVGTIAASIGIIIHHLARNTQDRAALRADSSRWPNAIDEILRVHNPLHGNRRVTTCPVQLGDRSIGSGERVYINWISANRDDSVFPDAAEVQLDRSQENNLLYGSGIHVCPGAPLARMELLVFMEELFAITPAFTLQSQSTVVPAKYPESGYSIVPIQFQI</sequence>
<dbReference type="PRINTS" id="PR00359">
    <property type="entry name" value="BP450"/>
</dbReference>
<reference evidence="2 3" key="1">
    <citation type="submission" date="2019-02" db="EMBL/GenBank/DDBJ databases">
        <title>Deep-cultivation of Planctomycetes and their phenomic and genomic characterization uncovers novel biology.</title>
        <authorList>
            <person name="Wiegand S."/>
            <person name="Jogler M."/>
            <person name="Boedeker C."/>
            <person name="Pinto D."/>
            <person name="Vollmers J."/>
            <person name="Rivas-Marin E."/>
            <person name="Kohn T."/>
            <person name="Peeters S.H."/>
            <person name="Heuer A."/>
            <person name="Rast P."/>
            <person name="Oberbeckmann S."/>
            <person name="Bunk B."/>
            <person name="Jeske O."/>
            <person name="Meyerdierks A."/>
            <person name="Storesund J.E."/>
            <person name="Kallscheuer N."/>
            <person name="Luecker S."/>
            <person name="Lage O.M."/>
            <person name="Pohl T."/>
            <person name="Merkel B.J."/>
            <person name="Hornburger P."/>
            <person name="Mueller R.-W."/>
            <person name="Bruemmer F."/>
            <person name="Labrenz M."/>
            <person name="Spormann A.M."/>
            <person name="Op den Camp H."/>
            <person name="Overmann J."/>
            <person name="Amann R."/>
            <person name="Jetten M.S.M."/>
            <person name="Mascher T."/>
            <person name="Medema M.H."/>
            <person name="Devos D.P."/>
            <person name="Kaster A.-K."/>
            <person name="Ovreas L."/>
            <person name="Rohde M."/>
            <person name="Galperin M.Y."/>
            <person name="Jogler C."/>
        </authorList>
    </citation>
    <scope>NUCLEOTIDE SEQUENCE [LARGE SCALE GENOMIC DNA]</scope>
    <source>
        <strain evidence="2 3">K22_7</strain>
    </source>
</reference>
<dbReference type="GO" id="GO:0004497">
    <property type="term" value="F:monooxygenase activity"/>
    <property type="evidence" value="ECO:0007669"/>
    <property type="project" value="InterPro"/>
</dbReference>
<evidence type="ECO:0000256" key="1">
    <source>
        <dbReference type="ARBA" id="ARBA00010617"/>
    </source>
</evidence>
<keyword evidence="2" id="KW-0560">Oxidoreductase</keyword>
<dbReference type="GO" id="GO:0016705">
    <property type="term" value="F:oxidoreductase activity, acting on paired donors, with incorporation or reduction of molecular oxygen"/>
    <property type="evidence" value="ECO:0007669"/>
    <property type="project" value="InterPro"/>
</dbReference>
<dbReference type="EMBL" id="CP036525">
    <property type="protein sequence ID" value="QDT05027.1"/>
    <property type="molecule type" value="Genomic_DNA"/>
</dbReference>
<dbReference type="Pfam" id="PF00067">
    <property type="entry name" value="p450"/>
    <property type="match status" value="1"/>
</dbReference>
<proteinExistence type="inferred from homology"/>
<dbReference type="GO" id="GO:0020037">
    <property type="term" value="F:heme binding"/>
    <property type="evidence" value="ECO:0007669"/>
    <property type="project" value="InterPro"/>
</dbReference>
<dbReference type="AlphaFoldDB" id="A0A517ND07"/>
<dbReference type="InterPro" id="IPR036396">
    <property type="entry name" value="Cyt_P450_sf"/>
</dbReference>
<dbReference type="PANTHER" id="PTHR46696">
    <property type="entry name" value="P450, PUTATIVE (EUROFUNG)-RELATED"/>
    <property type="match status" value="1"/>
</dbReference>
<dbReference type="InterPro" id="IPR002397">
    <property type="entry name" value="Cyt_P450_B"/>
</dbReference>
<evidence type="ECO:0000313" key="3">
    <source>
        <dbReference type="Proteomes" id="UP000318538"/>
    </source>
</evidence>
<dbReference type="Gene3D" id="1.10.630.10">
    <property type="entry name" value="Cytochrome P450"/>
    <property type="match status" value="1"/>
</dbReference>
<dbReference type="SUPFAM" id="SSF48264">
    <property type="entry name" value="Cytochrome P450"/>
    <property type="match status" value="1"/>
</dbReference>
<comment type="similarity">
    <text evidence="1">Belongs to the cytochrome P450 family.</text>
</comment>
<gene>
    <name evidence="2" type="ORF">K227x_34250</name>
</gene>
<name>A0A517ND07_9BACT</name>
<dbReference type="EC" id="1.14.-.-" evidence="2"/>
<organism evidence="2 3">
    <name type="scientific">Rubripirellula lacrimiformis</name>
    <dbReference type="NCBI Taxonomy" id="1930273"/>
    <lineage>
        <taxon>Bacteria</taxon>
        <taxon>Pseudomonadati</taxon>
        <taxon>Planctomycetota</taxon>
        <taxon>Planctomycetia</taxon>
        <taxon>Pirellulales</taxon>
        <taxon>Pirellulaceae</taxon>
        <taxon>Rubripirellula</taxon>
    </lineage>
</organism>
<dbReference type="KEGG" id="rlc:K227x_34250"/>
<protein>
    <submittedName>
        <fullName evidence="2">Cytochrome P450 130</fullName>
        <ecNumber evidence="2">1.14.-.-</ecNumber>
    </submittedName>
</protein>
<dbReference type="CDD" id="cd11079">
    <property type="entry name" value="Cyp_unk"/>
    <property type="match status" value="1"/>
</dbReference>
<accession>A0A517ND07</accession>
<dbReference type="GO" id="GO:0005506">
    <property type="term" value="F:iron ion binding"/>
    <property type="evidence" value="ECO:0007669"/>
    <property type="project" value="InterPro"/>
</dbReference>
<dbReference type="InterPro" id="IPR001128">
    <property type="entry name" value="Cyt_P450"/>
</dbReference>